<keyword evidence="2" id="KW-1185">Reference proteome</keyword>
<organism evidence="1 2">
    <name type="scientific">Terrabacter terrae</name>
    <dbReference type="NCBI Taxonomy" id="318434"/>
    <lineage>
        <taxon>Bacteria</taxon>
        <taxon>Bacillati</taxon>
        <taxon>Actinomycetota</taxon>
        <taxon>Actinomycetes</taxon>
        <taxon>Micrococcales</taxon>
        <taxon>Intrasporangiaceae</taxon>
        <taxon>Terrabacter</taxon>
    </lineage>
</organism>
<comment type="caution">
    <text evidence="1">The sequence shown here is derived from an EMBL/GenBank/DDBJ whole genome shotgun (WGS) entry which is preliminary data.</text>
</comment>
<accession>A0ABN2TZ28</accession>
<name>A0ABN2TZ28_9MICO</name>
<sequence length="178" mass="19362">MENRRLGHVWEGGRAPGMTATVYAHDDDNYPDESRWVPGEAGTPSEVFAGSYLHIQLERARAYPNGVIVTLTVRAGALAGREAQRAFAGEVLSFRSGDLAGPRLERVIGSGEVHSVDPWGHGGSGGIYSLPYWIPFRDETGAPLSLRFSWAGRGVEHEFEYSAGELQRAHAASRQVIS</sequence>
<gene>
    <name evidence="1" type="ORF">GCM10009740_14310</name>
</gene>
<evidence type="ECO:0000313" key="2">
    <source>
        <dbReference type="Proteomes" id="UP001501285"/>
    </source>
</evidence>
<dbReference type="Proteomes" id="UP001501285">
    <property type="component" value="Unassembled WGS sequence"/>
</dbReference>
<dbReference type="EMBL" id="BAAANB010000003">
    <property type="protein sequence ID" value="GAA2025712.1"/>
    <property type="molecule type" value="Genomic_DNA"/>
</dbReference>
<proteinExistence type="predicted"/>
<reference evidence="1 2" key="1">
    <citation type="journal article" date="2019" name="Int. J. Syst. Evol. Microbiol.">
        <title>The Global Catalogue of Microorganisms (GCM) 10K type strain sequencing project: providing services to taxonomists for standard genome sequencing and annotation.</title>
        <authorList>
            <consortium name="The Broad Institute Genomics Platform"/>
            <consortium name="The Broad Institute Genome Sequencing Center for Infectious Disease"/>
            <person name="Wu L."/>
            <person name="Ma J."/>
        </authorList>
    </citation>
    <scope>NUCLEOTIDE SEQUENCE [LARGE SCALE GENOMIC DNA]</scope>
    <source>
        <strain evidence="1 2">JCM 14283</strain>
    </source>
</reference>
<protein>
    <submittedName>
        <fullName evidence="1">Uncharacterized protein</fullName>
    </submittedName>
</protein>
<evidence type="ECO:0000313" key="1">
    <source>
        <dbReference type="EMBL" id="GAA2025712.1"/>
    </source>
</evidence>